<dbReference type="AlphaFoldDB" id="A0A0E9WII4"/>
<protein>
    <submittedName>
        <fullName evidence="1">Uncharacterized protein</fullName>
    </submittedName>
</protein>
<accession>A0A0E9WII4</accession>
<proteinExistence type="predicted"/>
<name>A0A0E9WII4_ANGAN</name>
<organism evidence="1">
    <name type="scientific">Anguilla anguilla</name>
    <name type="common">European freshwater eel</name>
    <name type="synonym">Muraena anguilla</name>
    <dbReference type="NCBI Taxonomy" id="7936"/>
    <lineage>
        <taxon>Eukaryota</taxon>
        <taxon>Metazoa</taxon>
        <taxon>Chordata</taxon>
        <taxon>Craniata</taxon>
        <taxon>Vertebrata</taxon>
        <taxon>Euteleostomi</taxon>
        <taxon>Actinopterygii</taxon>
        <taxon>Neopterygii</taxon>
        <taxon>Teleostei</taxon>
        <taxon>Anguilliformes</taxon>
        <taxon>Anguillidae</taxon>
        <taxon>Anguilla</taxon>
    </lineage>
</organism>
<evidence type="ECO:0000313" key="1">
    <source>
        <dbReference type="EMBL" id="JAH90219.1"/>
    </source>
</evidence>
<reference evidence="1" key="1">
    <citation type="submission" date="2014-11" db="EMBL/GenBank/DDBJ databases">
        <authorList>
            <person name="Amaro Gonzalez C."/>
        </authorList>
    </citation>
    <scope>NUCLEOTIDE SEQUENCE</scope>
</reference>
<reference evidence="1" key="2">
    <citation type="journal article" date="2015" name="Fish Shellfish Immunol.">
        <title>Early steps in the European eel (Anguilla anguilla)-Vibrio vulnificus interaction in the gills: Role of the RtxA13 toxin.</title>
        <authorList>
            <person name="Callol A."/>
            <person name="Pajuelo D."/>
            <person name="Ebbesson L."/>
            <person name="Teles M."/>
            <person name="MacKenzie S."/>
            <person name="Amaro C."/>
        </authorList>
    </citation>
    <scope>NUCLEOTIDE SEQUENCE</scope>
</reference>
<dbReference type="EMBL" id="GBXM01018358">
    <property type="protein sequence ID" value="JAH90219.1"/>
    <property type="molecule type" value="Transcribed_RNA"/>
</dbReference>
<sequence length="31" mass="3744">MSPLCWLHLCWPRLPKSQSVMYHLLSRKTQC</sequence>